<protein>
    <submittedName>
        <fullName evidence="1">Uncharacterized protein</fullName>
    </submittedName>
</protein>
<evidence type="ECO:0000313" key="2">
    <source>
        <dbReference type="Proteomes" id="UP000276133"/>
    </source>
</evidence>
<evidence type="ECO:0000313" key="1">
    <source>
        <dbReference type="EMBL" id="RNA03277.1"/>
    </source>
</evidence>
<reference evidence="1 2" key="1">
    <citation type="journal article" date="2018" name="Sci. Rep.">
        <title>Genomic signatures of local adaptation to the degree of environmental predictability in rotifers.</title>
        <authorList>
            <person name="Franch-Gras L."/>
            <person name="Hahn C."/>
            <person name="Garcia-Roger E.M."/>
            <person name="Carmona M.J."/>
            <person name="Serra M."/>
            <person name="Gomez A."/>
        </authorList>
    </citation>
    <scope>NUCLEOTIDE SEQUENCE [LARGE SCALE GENOMIC DNA]</scope>
    <source>
        <strain evidence="1">HYR1</strain>
    </source>
</reference>
<accession>A0A3M7PVZ6</accession>
<gene>
    <name evidence="1" type="ORF">BpHYR1_008797</name>
</gene>
<dbReference type="Proteomes" id="UP000276133">
    <property type="component" value="Unassembled WGS sequence"/>
</dbReference>
<organism evidence="1 2">
    <name type="scientific">Brachionus plicatilis</name>
    <name type="common">Marine rotifer</name>
    <name type="synonym">Brachionus muelleri</name>
    <dbReference type="NCBI Taxonomy" id="10195"/>
    <lineage>
        <taxon>Eukaryota</taxon>
        <taxon>Metazoa</taxon>
        <taxon>Spiralia</taxon>
        <taxon>Gnathifera</taxon>
        <taxon>Rotifera</taxon>
        <taxon>Eurotatoria</taxon>
        <taxon>Monogononta</taxon>
        <taxon>Pseudotrocha</taxon>
        <taxon>Ploima</taxon>
        <taxon>Brachionidae</taxon>
        <taxon>Brachionus</taxon>
    </lineage>
</organism>
<sequence>MNTATFNTLLPKPHLEPYCNQLYAYQSDRPIPVLCQFATVVRANGNEAQSQFKVIEGKPAT</sequence>
<name>A0A3M7PVZ6_BRAPC</name>
<dbReference type="EMBL" id="REGN01008556">
    <property type="protein sequence ID" value="RNA03277.1"/>
    <property type="molecule type" value="Genomic_DNA"/>
</dbReference>
<proteinExistence type="predicted"/>
<dbReference type="AlphaFoldDB" id="A0A3M7PVZ6"/>
<keyword evidence="2" id="KW-1185">Reference proteome</keyword>
<comment type="caution">
    <text evidence="1">The sequence shown here is derived from an EMBL/GenBank/DDBJ whole genome shotgun (WGS) entry which is preliminary data.</text>
</comment>